<sequence>MSEEAGPLLVVYDDPSDQRSLSLDDTSSTEESPDETRLSLETTNDAIPYMGQRFATHDAAYEFYSEFAKRCGFSIRRHRTEGKDGVGKGLTRRYFVCHRAGNTPIKASNESKPQRNRKSSRCGCQAYMRISKTTELGASEWRITGFLNHHNHELLEPSQVRFLPAYRTISDTDKSRILMFAKTGISVHQMMRLMELEKCVEPGYLPFTEKDVRNLLQSFRKLDPEEESIDLLRIFTDPNLTLVFMCCIVYMELWKAFLGFMNGKAPQTILTDQNLCLKEAVAIELPMTKHALCIWMIVGKFPSWFNAVLGERYNEWKTEFFRIYNLESIEDFELGWMEMVNSFGLHANRHIANLYGLRSLWALPFLRTHFFAGMTTNGQSKSINAFIQRFLSAQTRLAHFVEQAAVAVDFRDQAGEQQTMQQNLQNICLKTGAPMESHAATILTPFAFSKLQEQLVLAAHYASFQMDDGFLVRHHTKAEGGRKVYWAPREGIISCSCHHFEFSGILCRHALRVFSTGNCFQIPDRYLPIRWRRISTPSAKLFQSTPSDHAERIQILQNMVSTLVTESAKSKERLDIANEQISILLSRIKEQPVSLQGMRDVSSIHEVFDSRIYQK</sequence>
<dbReference type="InterPro" id="IPR004330">
    <property type="entry name" value="FAR1_DNA_bnd_dom"/>
</dbReference>
<dbReference type="InterPro" id="IPR006564">
    <property type="entry name" value="Znf_PMZ"/>
</dbReference>
<dbReference type="Pfam" id="PF26175">
    <property type="entry name" value="HTH_FAR1"/>
    <property type="match status" value="1"/>
</dbReference>
<evidence type="ECO:0000256" key="2">
    <source>
        <dbReference type="ARBA" id="ARBA00022723"/>
    </source>
</evidence>
<dbReference type="GO" id="GO:0006355">
    <property type="term" value="P:regulation of DNA-templated transcription"/>
    <property type="evidence" value="ECO:0007669"/>
    <property type="project" value="UniProtKB-UniRule"/>
</dbReference>
<comment type="caution">
    <text evidence="9">The sequence shown here is derived from an EMBL/GenBank/DDBJ whole genome shotgun (WGS) entry which is preliminary data.</text>
</comment>
<keyword evidence="2 6" id="KW-0479">Metal-binding</keyword>
<gene>
    <name evidence="9" type="primary">FRS11_0</name>
    <name evidence="9" type="ORF">CFP56_039494</name>
</gene>
<keyword evidence="6" id="KW-0539">Nucleus</keyword>
<dbReference type="InterPro" id="IPR058778">
    <property type="entry name" value="HTH_FAR1-11-like"/>
</dbReference>
<reference evidence="9 10" key="1">
    <citation type="journal article" date="2018" name="Sci. Data">
        <title>The draft genome sequence of cork oak.</title>
        <authorList>
            <person name="Ramos A.M."/>
            <person name="Usie A."/>
            <person name="Barbosa P."/>
            <person name="Barros P.M."/>
            <person name="Capote T."/>
            <person name="Chaves I."/>
            <person name="Simoes F."/>
            <person name="Abreu I."/>
            <person name="Carrasquinho I."/>
            <person name="Faro C."/>
            <person name="Guimaraes J.B."/>
            <person name="Mendonca D."/>
            <person name="Nobrega F."/>
            <person name="Rodrigues L."/>
            <person name="Saibo N.J.M."/>
            <person name="Varela M.C."/>
            <person name="Egas C."/>
            <person name="Matos J."/>
            <person name="Miguel C.M."/>
            <person name="Oliveira M.M."/>
            <person name="Ricardo C.P."/>
            <person name="Goncalves S."/>
        </authorList>
    </citation>
    <scope>NUCLEOTIDE SEQUENCE [LARGE SCALE GENOMIC DNA]</scope>
    <source>
        <strain evidence="10">cv. HL8</strain>
    </source>
</reference>
<feature type="domain" description="SWIM-type" evidence="8">
    <location>
        <begin position="482"/>
        <end position="518"/>
    </location>
</feature>
<evidence type="ECO:0000259" key="8">
    <source>
        <dbReference type="PROSITE" id="PS50966"/>
    </source>
</evidence>
<name>A0AAW0IZI9_QUESU</name>
<evidence type="ECO:0000256" key="3">
    <source>
        <dbReference type="ARBA" id="ARBA00022771"/>
    </source>
</evidence>
<dbReference type="GO" id="GO:0008270">
    <property type="term" value="F:zinc ion binding"/>
    <property type="evidence" value="ECO:0007669"/>
    <property type="project" value="UniProtKB-UniRule"/>
</dbReference>
<comment type="similarity">
    <text evidence="1 6">Belongs to the FHY3/FAR1 family.</text>
</comment>
<dbReference type="Proteomes" id="UP000237347">
    <property type="component" value="Unassembled WGS sequence"/>
</dbReference>
<protein>
    <recommendedName>
        <fullName evidence="6">Protein FAR1-RELATED SEQUENCE</fullName>
    </recommendedName>
</protein>
<keyword evidence="4 6" id="KW-0862">Zinc</keyword>
<organism evidence="9 10">
    <name type="scientific">Quercus suber</name>
    <name type="common">Cork oak</name>
    <dbReference type="NCBI Taxonomy" id="58331"/>
    <lineage>
        <taxon>Eukaryota</taxon>
        <taxon>Viridiplantae</taxon>
        <taxon>Streptophyta</taxon>
        <taxon>Embryophyta</taxon>
        <taxon>Tracheophyta</taxon>
        <taxon>Spermatophyta</taxon>
        <taxon>Magnoliopsida</taxon>
        <taxon>eudicotyledons</taxon>
        <taxon>Gunneridae</taxon>
        <taxon>Pentapetalae</taxon>
        <taxon>rosids</taxon>
        <taxon>fabids</taxon>
        <taxon>Fagales</taxon>
        <taxon>Fagaceae</taxon>
        <taxon>Quercus</taxon>
    </lineage>
</organism>
<dbReference type="PANTHER" id="PTHR31669:SF184">
    <property type="entry name" value="PROTEIN FAR1-RELATED SEQUENCE 11"/>
    <property type="match status" value="1"/>
</dbReference>
<evidence type="ECO:0000256" key="1">
    <source>
        <dbReference type="ARBA" id="ARBA00005889"/>
    </source>
</evidence>
<evidence type="ECO:0000256" key="4">
    <source>
        <dbReference type="ARBA" id="ARBA00022833"/>
    </source>
</evidence>
<dbReference type="EMBL" id="PKMF04000762">
    <property type="protein sequence ID" value="KAK7819849.1"/>
    <property type="molecule type" value="Genomic_DNA"/>
</dbReference>
<keyword evidence="10" id="KW-1185">Reference proteome</keyword>
<comment type="function">
    <text evidence="6">Putative transcription activator involved in regulating light control of development.</text>
</comment>
<dbReference type="GO" id="GO:0005634">
    <property type="term" value="C:nucleus"/>
    <property type="evidence" value="ECO:0007669"/>
    <property type="project" value="UniProtKB-SubCell"/>
</dbReference>
<dbReference type="Pfam" id="PF03101">
    <property type="entry name" value="FAR1"/>
    <property type="match status" value="1"/>
</dbReference>
<dbReference type="InterPro" id="IPR007527">
    <property type="entry name" value="Znf_SWIM"/>
</dbReference>
<evidence type="ECO:0000313" key="10">
    <source>
        <dbReference type="Proteomes" id="UP000237347"/>
    </source>
</evidence>
<accession>A0AAW0IZI9</accession>
<evidence type="ECO:0000256" key="6">
    <source>
        <dbReference type="RuleBase" id="RU367018"/>
    </source>
</evidence>
<dbReference type="Pfam" id="PF04434">
    <property type="entry name" value="SWIM"/>
    <property type="match status" value="1"/>
</dbReference>
<keyword evidence="3 5" id="KW-0863">Zinc-finger</keyword>
<dbReference type="PROSITE" id="PS50966">
    <property type="entry name" value="ZF_SWIM"/>
    <property type="match status" value="1"/>
</dbReference>
<feature type="region of interest" description="Disordered" evidence="7">
    <location>
        <begin position="1"/>
        <end position="42"/>
    </location>
</feature>
<proteinExistence type="inferred from homology"/>
<evidence type="ECO:0000256" key="5">
    <source>
        <dbReference type="PROSITE-ProRule" id="PRU00325"/>
    </source>
</evidence>
<dbReference type="PANTHER" id="PTHR31669">
    <property type="entry name" value="PROTEIN FAR1-RELATED SEQUENCE 10-RELATED"/>
    <property type="match status" value="1"/>
</dbReference>
<dbReference type="InterPro" id="IPR031052">
    <property type="entry name" value="FHY3/FAR1"/>
</dbReference>
<evidence type="ECO:0000313" key="9">
    <source>
        <dbReference type="EMBL" id="KAK7819849.1"/>
    </source>
</evidence>
<dbReference type="AlphaFoldDB" id="A0AAW0IZI9"/>
<evidence type="ECO:0000256" key="7">
    <source>
        <dbReference type="SAM" id="MobiDB-lite"/>
    </source>
</evidence>
<comment type="subcellular location">
    <subcellularLocation>
        <location evidence="6">Nucleus</location>
    </subcellularLocation>
</comment>
<dbReference type="SMART" id="SM00575">
    <property type="entry name" value="ZnF_PMZ"/>
    <property type="match status" value="1"/>
</dbReference>